<reference evidence="2 3" key="1">
    <citation type="submission" date="2019-04" db="EMBL/GenBank/DDBJ databases">
        <title>Streptomyces sp. nov. Bv016 isolated from bark of Buahinia variegata.</title>
        <authorList>
            <person name="Kanchanasin P."/>
            <person name="Tanasupawat S."/>
            <person name="Yuki M."/>
            <person name="Kudo T."/>
        </authorList>
    </citation>
    <scope>NUCLEOTIDE SEQUENCE [LARGE SCALE GENOMIC DNA]</scope>
    <source>
        <strain evidence="2 3">Bv016</strain>
    </source>
</reference>
<dbReference type="Proteomes" id="UP000298159">
    <property type="component" value="Unassembled WGS sequence"/>
</dbReference>
<proteinExistence type="predicted"/>
<keyword evidence="3" id="KW-1185">Reference proteome</keyword>
<evidence type="ECO:0000313" key="2">
    <source>
        <dbReference type="EMBL" id="TGN78286.1"/>
    </source>
</evidence>
<name>A0A4Z1D7M2_9ACTN</name>
<evidence type="ECO:0000256" key="1">
    <source>
        <dbReference type="SAM" id="MobiDB-lite"/>
    </source>
</evidence>
<feature type="region of interest" description="Disordered" evidence="1">
    <location>
        <begin position="22"/>
        <end position="81"/>
    </location>
</feature>
<comment type="caution">
    <text evidence="2">The sequence shown here is derived from an EMBL/GenBank/DDBJ whole genome shotgun (WGS) entry which is preliminary data.</text>
</comment>
<accession>A0A4Z1D7M2</accession>
<gene>
    <name evidence="2" type="ORF">E5083_10685</name>
</gene>
<evidence type="ECO:0000313" key="3">
    <source>
        <dbReference type="Proteomes" id="UP000298159"/>
    </source>
</evidence>
<feature type="compositionally biased region" description="Basic and acidic residues" evidence="1">
    <location>
        <begin position="71"/>
        <end position="81"/>
    </location>
</feature>
<dbReference type="EMBL" id="SRRT01000003">
    <property type="protein sequence ID" value="TGN78286.1"/>
    <property type="molecule type" value="Genomic_DNA"/>
</dbReference>
<protein>
    <submittedName>
        <fullName evidence="2">Uncharacterized protein</fullName>
    </submittedName>
</protein>
<sequence>MVSTGRCRAYPRGDVRFFESFQTAGTRRYPPPDRAGSRLAHEYGAARPSAQPSRWRPRTGGVPKGSPTRADPGEKPDMGNV</sequence>
<dbReference type="AlphaFoldDB" id="A0A4Z1D7M2"/>
<organism evidence="2 3">
    <name type="scientific">Streptomyces bauhiniae</name>
    <dbReference type="NCBI Taxonomy" id="2340725"/>
    <lineage>
        <taxon>Bacteria</taxon>
        <taxon>Bacillati</taxon>
        <taxon>Actinomycetota</taxon>
        <taxon>Actinomycetes</taxon>
        <taxon>Kitasatosporales</taxon>
        <taxon>Streptomycetaceae</taxon>
        <taxon>Streptomyces</taxon>
    </lineage>
</organism>